<gene>
    <name evidence="2" type="ORF">V1Y59_18545</name>
</gene>
<dbReference type="InterPro" id="IPR053140">
    <property type="entry name" value="GDSL_Rv0518-like"/>
</dbReference>
<organism evidence="2 3">
    <name type="scientific">Gordonia prachuapensis</name>
    <dbReference type="NCBI Taxonomy" id="3115651"/>
    <lineage>
        <taxon>Bacteria</taxon>
        <taxon>Bacillati</taxon>
        <taxon>Actinomycetota</taxon>
        <taxon>Actinomycetes</taxon>
        <taxon>Mycobacteriales</taxon>
        <taxon>Gordoniaceae</taxon>
        <taxon>Gordonia</taxon>
    </lineage>
</organism>
<dbReference type="PANTHER" id="PTHR43784">
    <property type="entry name" value="GDSL-LIKE LIPASE/ACYLHYDROLASE, PUTATIVE (AFU_ORTHOLOGUE AFUA_2G00820)-RELATED"/>
    <property type="match status" value="1"/>
</dbReference>
<reference evidence="2 3" key="1">
    <citation type="submission" date="2024-01" db="EMBL/GenBank/DDBJ databases">
        <title>Draft genome sequence of Gordonia sp. PKS22-38.</title>
        <authorList>
            <person name="Suphannarot A."/>
            <person name="Mingma R."/>
        </authorList>
    </citation>
    <scope>NUCLEOTIDE SEQUENCE [LARGE SCALE GENOMIC DNA]</scope>
    <source>
        <strain evidence="2 3">PKS22-38</strain>
    </source>
</reference>
<dbReference type="PANTHER" id="PTHR43784:SF2">
    <property type="entry name" value="GDSL-LIKE LIPASE_ACYLHYDROLASE, PUTATIVE (AFU_ORTHOLOGUE AFUA_2G00820)-RELATED"/>
    <property type="match status" value="1"/>
</dbReference>
<name>A0ABU7MY66_9ACTN</name>
<evidence type="ECO:0000259" key="1">
    <source>
        <dbReference type="Pfam" id="PF13472"/>
    </source>
</evidence>
<keyword evidence="3" id="KW-1185">Reference proteome</keyword>
<dbReference type="Pfam" id="PF13472">
    <property type="entry name" value="Lipase_GDSL_2"/>
    <property type="match status" value="1"/>
</dbReference>
<dbReference type="EC" id="3.1.-.-" evidence="2"/>
<comment type="caution">
    <text evidence="2">The sequence shown here is derived from an EMBL/GenBank/DDBJ whole genome shotgun (WGS) entry which is preliminary data.</text>
</comment>
<dbReference type="InterPro" id="IPR036514">
    <property type="entry name" value="SGNH_hydro_sf"/>
</dbReference>
<evidence type="ECO:0000313" key="2">
    <source>
        <dbReference type="EMBL" id="MEE4025091.1"/>
    </source>
</evidence>
<dbReference type="EMBL" id="JAZDUE010000016">
    <property type="protein sequence ID" value="MEE4025091.1"/>
    <property type="molecule type" value="Genomic_DNA"/>
</dbReference>
<protein>
    <submittedName>
        <fullName evidence="2">SGNH/GDSL hydrolase family protein</fullName>
        <ecNumber evidence="2">3.1.-.-</ecNumber>
    </submittedName>
</protein>
<proteinExistence type="predicted"/>
<accession>A0ABU7MY66</accession>
<evidence type="ECO:0000313" key="3">
    <source>
        <dbReference type="Proteomes" id="UP001335729"/>
    </source>
</evidence>
<dbReference type="Proteomes" id="UP001335729">
    <property type="component" value="Unassembled WGS sequence"/>
</dbReference>
<dbReference type="CDD" id="cd01832">
    <property type="entry name" value="SGNH_hydrolase_like_1"/>
    <property type="match status" value="1"/>
</dbReference>
<dbReference type="RefSeq" id="WP_330506436.1">
    <property type="nucleotide sequence ID" value="NZ_JAZDUE010000016.1"/>
</dbReference>
<feature type="domain" description="SGNH hydrolase-type esterase" evidence="1">
    <location>
        <begin position="40"/>
        <end position="210"/>
    </location>
</feature>
<dbReference type="GO" id="GO:0016787">
    <property type="term" value="F:hydrolase activity"/>
    <property type="evidence" value="ECO:0007669"/>
    <property type="project" value="UniProtKB-KW"/>
</dbReference>
<dbReference type="Gene3D" id="3.40.50.1110">
    <property type="entry name" value="SGNH hydrolase"/>
    <property type="match status" value="1"/>
</dbReference>
<dbReference type="SUPFAM" id="SSF52266">
    <property type="entry name" value="SGNH hydrolase"/>
    <property type="match status" value="1"/>
</dbReference>
<keyword evidence="2" id="KW-0378">Hydrolase</keyword>
<dbReference type="InterPro" id="IPR013830">
    <property type="entry name" value="SGNH_hydro"/>
</dbReference>
<sequence length="233" mass="25631">MSHVDDHSSGTWTERDDPLLLPPAKAREMLSTAPWRRFAVIGDSIAQGIGDPWPGYADVAWADRVADTLRAVHPDLSYLNSGRIGATIPEITAAQIIPLYEFIPDLVHISAGGNDLFVGTDLYTVERDLDELCAAVAATGATLSMFTLADAFSDDFADLRERFSALADITRRLAGRYDMVLTEFWQHPARLRPSWLSADMIHLTRAGHAVVAGDVMRSLAQWESPAERIRAIS</sequence>